<evidence type="ECO:0000313" key="3">
    <source>
        <dbReference type="Proteomes" id="UP000297014"/>
    </source>
</evidence>
<organism evidence="2 3">
    <name type="scientific">Alkalihalobacillus alcalophilus ATCC 27647 = CGMCC 1.3604</name>
    <dbReference type="NCBI Taxonomy" id="1218173"/>
    <lineage>
        <taxon>Bacteria</taxon>
        <taxon>Bacillati</taxon>
        <taxon>Bacillota</taxon>
        <taxon>Bacilli</taxon>
        <taxon>Bacillales</taxon>
        <taxon>Bacillaceae</taxon>
        <taxon>Alkalihalobacillus</taxon>
    </lineage>
</organism>
<gene>
    <name evidence="2" type="ORF">AJ85_02860</name>
</gene>
<comment type="caution">
    <text evidence="2">The sequence shown here is derived from an EMBL/GenBank/DDBJ whole genome shotgun (WGS) entry which is preliminary data.</text>
</comment>
<feature type="compositionally biased region" description="Polar residues" evidence="1">
    <location>
        <begin position="33"/>
        <end position="47"/>
    </location>
</feature>
<feature type="region of interest" description="Disordered" evidence="1">
    <location>
        <begin position="27"/>
        <end position="47"/>
    </location>
</feature>
<evidence type="ECO:0000256" key="1">
    <source>
        <dbReference type="SAM" id="MobiDB-lite"/>
    </source>
</evidence>
<dbReference type="AlphaFoldDB" id="A0A4V3X8U5"/>
<proteinExistence type="predicted"/>
<protein>
    <submittedName>
        <fullName evidence="2">Uncharacterized protein</fullName>
    </submittedName>
</protein>
<dbReference type="Proteomes" id="UP000297014">
    <property type="component" value="Unassembled WGS sequence"/>
</dbReference>
<evidence type="ECO:0000313" key="2">
    <source>
        <dbReference type="EMBL" id="THG91702.1"/>
    </source>
</evidence>
<sequence length="47" mass="5594">MKKKEKDKKRKQKNRVLQELWKKNLKGWKEKASNQGPITQSSNKIIA</sequence>
<dbReference type="EMBL" id="JALP01000053">
    <property type="protein sequence ID" value="THG91702.1"/>
    <property type="molecule type" value="Genomic_DNA"/>
</dbReference>
<accession>A0A4V3X8U5</accession>
<reference evidence="2 3" key="1">
    <citation type="submission" date="2014-01" db="EMBL/GenBank/DDBJ databases">
        <title>Draft genome sequencing of Bacillus alcalophilus CGMCC 1.3604.</title>
        <authorList>
            <person name="Yang J."/>
            <person name="Diao L."/>
            <person name="Yang S."/>
        </authorList>
    </citation>
    <scope>NUCLEOTIDE SEQUENCE [LARGE SCALE GENOMIC DNA]</scope>
    <source>
        <strain evidence="2 3">CGMCC 1.3604</strain>
    </source>
</reference>
<dbReference type="RefSeq" id="WP_160173405.1">
    <property type="nucleotide sequence ID" value="NZ_ALPT02000032.1"/>
</dbReference>
<name>A0A4V3X8U5_ALKAL</name>